<dbReference type="GO" id="GO:0000224">
    <property type="term" value="F:peptide-N4-(N-acetyl-beta-glucosaminyl)asparagine amidase activity"/>
    <property type="evidence" value="ECO:0007669"/>
    <property type="project" value="TreeGrafter"/>
</dbReference>
<dbReference type="FunFam" id="3.30.2080.10:FF:000001">
    <property type="entry name" value="Alpha-1,2-mannosidase subfamily"/>
    <property type="match status" value="1"/>
</dbReference>
<reference evidence="2" key="2">
    <citation type="journal article" date="2021" name="Microbiome">
        <title>Successional dynamics and alternative stable states in a saline activated sludge microbial community over 9 years.</title>
        <authorList>
            <person name="Wang Y."/>
            <person name="Ye J."/>
            <person name="Ju F."/>
            <person name="Liu L."/>
            <person name="Boyd J.A."/>
            <person name="Deng Y."/>
            <person name="Parks D.H."/>
            <person name="Jiang X."/>
            <person name="Yin X."/>
            <person name="Woodcroft B.J."/>
            <person name="Tyson G.W."/>
            <person name="Hugenholtz P."/>
            <person name="Polz M.F."/>
            <person name="Zhang T."/>
        </authorList>
    </citation>
    <scope>NUCLEOTIDE SEQUENCE</scope>
    <source>
        <strain evidence="2">HKST-UBA02</strain>
    </source>
</reference>
<dbReference type="GO" id="GO:0030246">
    <property type="term" value="F:carbohydrate binding"/>
    <property type="evidence" value="ECO:0007669"/>
    <property type="project" value="InterPro"/>
</dbReference>
<protein>
    <submittedName>
        <fullName evidence="2">Glycoside hydrolase family 92 protein</fullName>
    </submittedName>
</protein>
<dbReference type="GO" id="GO:0005829">
    <property type="term" value="C:cytosol"/>
    <property type="evidence" value="ECO:0007669"/>
    <property type="project" value="TreeGrafter"/>
</dbReference>
<keyword evidence="2" id="KW-0378">Hydrolase</keyword>
<dbReference type="InterPro" id="IPR000421">
    <property type="entry name" value="FA58C"/>
</dbReference>
<reference evidence="2" key="1">
    <citation type="submission" date="2020-04" db="EMBL/GenBank/DDBJ databases">
        <authorList>
            <person name="Zhang T."/>
        </authorList>
    </citation>
    <scope>NUCLEOTIDE SEQUENCE</scope>
    <source>
        <strain evidence="2">HKST-UBA02</strain>
    </source>
</reference>
<evidence type="ECO:0000259" key="1">
    <source>
        <dbReference type="PROSITE" id="PS50022"/>
    </source>
</evidence>
<dbReference type="SUPFAM" id="SSF48208">
    <property type="entry name" value="Six-hairpin glycosidases"/>
    <property type="match status" value="1"/>
</dbReference>
<dbReference type="InterPro" id="IPR041371">
    <property type="entry name" value="GH92_N"/>
</dbReference>
<dbReference type="InterPro" id="IPR008979">
    <property type="entry name" value="Galactose-bd-like_sf"/>
</dbReference>
<dbReference type="GO" id="GO:0005975">
    <property type="term" value="P:carbohydrate metabolic process"/>
    <property type="evidence" value="ECO:0007669"/>
    <property type="project" value="InterPro"/>
</dbReference>
<dbReference type="InterPro" id="IPR008928">
    <property type="entry name" value="6-hairpin_glycosidase_sf"/>
</dbReference>
<dbReference type="PANTHER" id="PTHR12143">
    <property type="entry name" value="PEPTIDE N-GLYCANASE PNGASE -RELATED"/>
    <property type="match status" value="1"/>
</dbReference>
<proteinExistence type="predicted"/>
<dbReference type="Gene3D" id="2.60.120.260">
    <property type="entry name" value="Galactose-binding domain-like"/>
    <property type="match status" value="1"/>
</dbReference>
<dbReference type="GO" id="GO:0006516">
    <property type="term" value="P:glycoprotein catabolic process"/>
    <property type="evidence" value="ECO:0007669"/>
    <property type="project" value="TreeGrafter"/>
</dbReference>
<organism evidence="2 3">
    <name type="scientific">Eiseniibacteriota bacterium</name>
    <dbReference type="NCBI Taxonomy" id="2212470"/>
    <lineage>
        <taxon>Bacteria</taxon>
        <taxon>Candidatus Eiseniibacteriota</taxon>
    </lineage>
</organism>
<evidence type="ECO:0000313" key="2">
    <source>
        <dbReference type="EMBL" id="MCA9756065.1"/>
    </source>
</evidence>
<dbReference type="InterPro" id="IPR012939">
    <property type="entry name" value="Glyco_hydro_92"/>
</dbReference>
<feature type="domain" description="F5/8 type C" evidence="1">
    <location>
        <begin position="562"/>
        <end position="692"/>
    </location>
</feature>
<dbReference type="Proteomes" id="UP000739538">
    <property type="component" value="Unassembled WGS sequence"/>
</dbReference>
<dbReference type="AlphaFoldDB" id="A0A956SD47"/>
<dbReference type="PROSITE" id="PS50022">
    <property type="entry name" value="FA58C_3"/>
    <property type="match status" value="1"/>
</dbReference>
<dbReference type="PANTHER" id="PTHR12143:SF39">
    <property type="entry name" value="SECRETED PROTEIN"/>
    <property type="match status" value="1"/>
</dbReference>
<dbReference type="Gene3D" id="1.20.1050.60">
    <property type="entry name" value="alpha-1,2-mannosidase"/>
    <property type="match status" value="1"/>
</dbReference>
<sequence>MLASLGRFGRSARNTLTLTATLAATIAGTLAVAFALGTTVTTARATAPAEGSAATDLCRYVDPFIGTGPSNSPNPVPGGAGGSTIPGAMAPFGMIQFSPDTDKASPSGYGYPGTQIQGFSLTHFNGAGCPNNEDLPILPIRGTNVGTNGTGVDWAGHAATFSHTNESAAPGEYSVRFDDGILTELTATVRTGMARFTFPDSDGGSILFDTSRNATGRREGSLHIDGSKITGTFTSGGFCGSRTTVPFSFVVEFDRAPSSSGTWLGDTVTPGGSDVAGVSSGGWVSFDTSSDRDVLMKVAISYVDLDNAEHNLVAENSGWNWEGVRDGTRTAWNDVLHRIQLTSTTGVDEEDLVKFYTALYHVFSNPNVWEDVNGEYRGFDDVVHTTDGWTNYQNYSGWDIIRSWTHLIGAIAPEGPDILHSMVEGGRESGLLPFWTDRNVETQVMVGDPGTVNVANGYAMGVRGFDETTALHLMVKSANDTTDTQRWGLGEWIRNHHFPGNAAISLEYAMADFALAEYASALGQEELASTFFTRSGYWKELWRAESGYLEPKGDVNDDVARIYEVQVFGPDDPSANLALGKPTQASSICNDRESADKAANGTWNGGLADKWCDNESEEKWWTVDLGVNGKVDRFEIYHAGAGGETSDWNTRSFAIDVGPDGSTWSEVVSVVGNKDDVTKHSIDPVDARFVRFRLTKPESKSEWGCQPFDPASGCGYIEGNGAQYLWMVPHDLGGLIDLMGGPKRAEERLDHLFQELNAGTSRPHFYIGNEPEHGNPWTYNFAQAAPKTQAVVRRIIDEEFHTGPGGLPGNDDLGATSAWLVWAYLGMYPMIQGTDVLVLNGPYFPHAEVILANGNRLTIEAKGAGPDAPYIQSVRFEGKPVTKNWIRFADISGGGTLEYVMGTSPNPKWGCGVEDVPPSYGVE</sequence>
<dbReference type="Pfam" id="PF22633">
    <property type="entry name" value="F5_F8_type_C_2"/>
    <property type="match status" value="1"/>
</dbReference>
<dbReference type="Pfam" id="PF07971">
    <property type="entry name" value="Glyco_hydro_92"/>
    <property type="match status" value="2"/>
</dbReference>
<dbReference type="Gene3D" id="2.70.98.10">
    <property type="match status" value="1"/>
</dbReference>
<dbReference type="EMBL" id="JAGQHS010000040">
    <property type="protein sequence ID" value="MCA9756065.1"/>
    <property type="molecule type" value="Genomic_DNA"/>
</dbReference>
<evidence type="ECO:0000313" key="3">
    <source>
        <dbReference type="Proteomes" id="UP000739538"/>
    </source>
</evidence>
<gene>
    <name evidence="2" type="ORF">KDA27_09705</name>
</gene>
<accession>A0A956SD47</accession>
<dbReference type="InterPro" id="IPR050883">
    <property type="entry name" value="PNGase"/>
</dbReference>
<dbReference type="Gene3D" id="1.20.1610.10">
    <property type="entry name" value="alpha-1,2-mannosidases domains"/>
    <property type="match status" value="1"/>
</dbReference>
<dbReference type="Pfam" id="PF17678">
    <property type="entry name" value="Glyco_hydro_92N"/>
    <property type="match status" value="1"/>
</dbReference>
<dbReference type="InterPro" id="IPR014718">
    <property type="entry name" value="GH-type_carb-bd"/>
</dbReference>
<name>A0A956SD47_UNCEI</name>
<dbReference type="Gene3D" id="3.30.2080.10">
    <property type="entry name" value="GH92 mannosidase domain"/>
    <property type="match status" value="1"/>
</dbReference>
<dbReference type="SUPFAM" id="SSF49785">
    <property type="entry name" value="Galactose-binding domain-like"/>
    <property type="match status" value="1"/>
</dbReference>
<comment type="caution">
    <text evidence="2">The sequence shown here is derived from an EMBL/GenBank/DDBJ whole genome shotgun (WGS) entry which is preliminary data.</text>
</comment>